<evidence type="ECO:0000256" key="3">
    <source>
        <dbReference type="SAM" id="Phobius"/>
    </source>
</evidence>
<dbReference type="Pfam" id="PF00026">
    <property type="entry name" value="Asp"/>
    <property type="match status" value="1"/>
</dbReference>
<keyword evidence="6" id="KW-0378">Hydrolase</keyword>
<dbReference type="PANTHER" id="PTHR47966">
    <property type="entry name" value="BETA-SITE APP-CLEAVING ENZYME, ISOFORM A-RELATED"/>
    <property type="match status" value="1"/>
</dbReference>
<gene>
    <name evidence="6" type="ORF">P280DRAFT_478019</name>
</gene>
<dbReference type="InterPro" id="IPR034164">
    <property type="entry name" value="Pepsin-like_dom"/>
</dbReference>
<keyword evidence="3" id="KW-0812">Transmembrane</keyword>
<evidence type="ECO:0000259" key="5">
    <source>
        <dbReference type="PROSITE" id="PS51767"/>
    </source>
</evidence>
<comment type="similarity">
    <text evidence="1">Belongs to the peptidase A1 family.</text>
</comment>
<keyword evidence="7" id="KW-1185">Reference proteome</keyword>
<accession>A0A6A6S8X0</accession>
<dbReference type="EMBL" id="MU006780">
    <property type="protein sequence ID" value="KAF2643193.1"/>
    <property type="molecule type" value="Genomic_DNA"/>
</dbReference>
<feature type="compositionally biased region" description="Basic and acidic residues" evidence="2">
    <location>
        <begin position="517"/>
        <end position="571"/>
    </location>
</feature>
<dbReference type="GO" id="GO:0006508">
    <property type="term" value="P:proteolysis"/>
    <property type="evidence" value="ECO:0007669"/>
    <property type="project" value="UniProtKB-KW"/>
</dbReference>
<dbReference type="AlphaFoldDB" id="A0A6A6S8X0"/>
<feature type="domain" description="Peptidase A1" evidence="5">
    <location>
        <begin position="48"/>
        <end position="391"/>
    </location>
</feature>
<evidence type="ECO:0000313" key="7">
    <source>
        <dbReference type="Proteomes" id="UP000799753"/>
    </source>
</evidence>
<feature type="region of interest" description="Disordered" evidence="2">
    <location>
        <begin position="501"/>
        <end position="571"/>
    </location>
</feature>
<feature type="chain" id="PRO_5025342043" evidence="4">
    <location>
        <begin position="26"/>
        <end position="571"/>
    </location>
</feature>
<dbReference type="CDD" id="cd05471">
    <property type="entry name" value="pepsin_like"/>
    <property type="match status" value="1"/>
</dbReference>
<reference evidence="6" key="1">
    <citation type="journal article" date="2020" name="Stud. Mycol.">
        <title>101 Dothideomycetes genomes: a test case for predicting lifestyles and emergence of pathogens.</title>
        <authorList>
            <person name="Haridas S."/>
            <person name="Albert R."/>
            <person name="Binder M."/>
            <person name="Bloem J."/>
            <person name="Labutti K."/>
            <person name="Salamov A."/>
            <person name="Andreopoulos B."/>
            <person name="Baker S."/>
            <person name="Barry K."/>
            <person name="Bills G."/>
            <person name="Bluhm B."/>
            <person name="Cannon C."/>
            <person name="Castanera R."/>
            <person name="Culley D."/>
            <person name="Daum C."/>
            <person name="Ezra D."/>
            <person name="Gonzalez J."/>
            <person name="Henrissat B."/>
            <person name="Kuo A."/>
            <person name="Liang C."/>
            <person name="Lipzen A."/>
            <person name="Lutzoni F."/>
            <person name="Magnuson J."/>
            <person name="Mondo S."/>
            <person name="Nolan M."/>
            <person name="Ohm R."/>
            <person name="Pangilinan J."/>
            <person name="Park H.-J."/>
            <person name="Ramirez L."/>
            <person name="Alfaro M."/>
            <person name="Sun H."/>
            <person name="Tritt A."/>
            <person name="Yoshinaga Y."/>
            <person name="Zwiers L.-H."/>
            <person name="Turgeon B."/>
            <person name="Goodwin S."/>
            <person name="Spatafora J."/>
            <person name="Crous P."/>
            <person name="Grigoriev I."/>
        </authorList>
    </citation>
    <scope>NUCLEOTIDE SEQUENCE</scope>
    <source>
        <strain evidence="6">CBS 473.64</strain>
    </source>
</reference>
<name>A0A6A6S8X0_9PLEO</name>
<keyword evidence="6" id="KW-0645">Protease</keyword>
<protein>
    <submittedName>
        <fullName evidence="6">Acid protease</fullName>
    </submittedName>
</protein>
<keyword evidence="4" id="KW-0732">Signal</keyword>
<dbReference type="InterPro" id="IPR001461">
    <property type="entry name" value="Aspartic_peptidase_A1"/>
</dbReference>
<dbReference type="Gene3D" id="2.40.70.10">
    <property type="entry name" value="Acid Proteases"/>
    <property type="match status" value="2"/>
</dbReference>
<evidence type="ECO:0000256" key="2">
    <source>
        <dbReference type="SAM" id="MobiDB-lite"/>
    </source>
</evidence>
<organism evidence="6 7">
    <name type="scientific">Massarina eburnea CBS 473.64</name>
    <dbReference type="NCBI Taxonomy" id="1395130"/>
    <lineage>
        <taxon>Eukaryota</taxon>
        <taxon>Fungi</taxon>
        <taxon>Dikarya</taxon>
        <taxon>Ascomycota</taxon>
        <taxon>Pezizomycotina</taxon>
        <taxon>Dothideomycetes</taxon>
        <taxon>Pleosporomycetidae</taxon>
        <taxon>Pleosporales</taxon>
        <taxon>Massarineae</taxon>
        <taxon>Massarinaceae</taxon>
        <taxon>Massarina</taxon>
    </lineage>
</organism>
<keyword evidence="3" id="KW-0472">Membrane</keyword>
<dbReference type="InterPro" id="IPR021109">
    <property type="entry name" value="Peptidase_aspartic_dom_sf"/>
</dbReference>
<dbReference type="GO" id="GO:0004190">
    <property type="term" value="F:aspartic-type endopeptidase activity"/>
    <property type="evidence" value="ECO:0007669"/>
    <property type="project" value="InterPro"/>
</dbReference>
<sequence length="571" mass="61914">MVSGRWEQLLLRLLLSFLYVAICETQSVGKALNIPASQYWDGKDGPWSTFRISVGTPSQQLRILPASGQSSSWLVLPEICTNNQTAEDCATDHGGLYMRNTSSTWDQYGNYELYTYLEGRAGLTGPGLYGWDKLGLGWNGDNLPSLDNQSIAGFITDAFSVGALALDPRPINFTDQNNPIPSLMQNLRNQSEPIPSISWSYTAGSYNLSPKRFGSLVLGGYDKSRFEANSVSFPFGDDVSLIFQVAIQDITANSTDGSLLGSGIISYISTLVADIWLPISACEKFETAFGLTWDSTKELYLLDDETHQSLLSKNPQVSFKVGPQASGSSVTINMPYWNFYHTATSALTGNGTSLYFPLKRAANDSQYILGRSFLQSAHLSADYERSVFNLSQALYPSSSSNADIIAVLSPTQQTSLGNSSSSNNGNDSSGLSTAAKGGIAAGVIILVVAAIACIILFLYRRKKGGPIKQELEDTDVQQSTPHEIAGDGIKYEMGNGLLHEAEGDMNPKAELGTGAEKPAEADGADRKVYEMPTNEHKYEMPGDERGVAELPGDKETRRAELPGESSYDYKP</sequence>
<evidence type="ECO:0000256" key="1">
    <source>
        <dbReference type="ARBA" id="ARBA00007447"/>
    </source>
</evidence>
<dbReference type="PRINTS" id="PR00792">
    <property type="entry name" value="PEPSIN"/>
</dbReference>
<proteinExistence type="inferred from homology"/>
<keyword evidence="3" id="KW-1133">Transmembrane helix</keyword>
<feature type="signal peptide" evidence="4">
    <location>
        <begin position="1"/>
        <end position="25"/>
    </location>
</feature>
<dbReference type="GO" id="GO:0000324">
    <property type="term" value="C:fungal-type vacuole"/>
    <property type="evidence" value="ECO:0007669"/>
    <property type="project" value="TreeGrafter"/>
</dbReference>
<evidence type="ECO:0000313" key="6">
    <source>
        <dbReference type="EMBL" id="KAF2643193.1"/>
    </source>
</evidence>
<feature type="transmembrane region" description="Helical" evidence="3">
    <location>
        <begin position="438"/>
        <end position="459"/>
    </location>
</feature>
<dbReference type="OrthoDB" id="4074350at2759"/>
<dbReference type="Proteomes" id="UP000799753">
    <property type="component" value="Unassembled WGS sequence"/>
</dbReference>
<dbReference type="InterPro" id="IPR033121">
    <property type="entry name" value="PEPTIDASE_A1"/>
</dbReference>
<evidence type="ECO:0000256" key="4">
    <source>
        <dbReference type="SAM" id="SignalP"/>
    </source>
</evidence>
<dbReference type="PROSITE" id="PS51767">
    <property type="entry name" value="PEPTIDASE_A1"/>
    <property type="match status" value="1"/>
</dbReference>
<dbReference type="PANTHER" id="PTHR47966:SF51">
    <property type="entry name" value="BETA-SITE APP-CLEAVING ENZYME, ISOFORM A-RELATED"/>
    <property type="match status" value="1"/>
</dbReference>
<dbReference type="SUPFAM" id="SSF50630">
    <property type="entry name" value="Acid proteases"/>
    <property type="match status" value="1"/>
</dbReference>